<sequence length="123" mass="14047">MICCKKCDKMPTHNNLHELQMLERQFILDCIAVRQICDDYAKTNPKHGTIIPPYNGQLDPYAKSYFESVNIQKILEKTGQTPPGTSIEGPIADRFIINGAPTEYIRRRNKNGCGRSPETWRGH</sequence>
<accession>A0AAE1ZD92</accession>
<comment type="caution">
    <text evidence="1">The sequence shown here is derived from an EMBL/GenBank/DDBJ whole genome shotgun (WGS) entry which is preliminary data.</text>
</comment>
<protein>
    <submittedName>
        <fullName evidence="1">Uncharacterized protein</fullName>
    </submittedName>
</protein>
<proteinExistence type="predicted"/>
<evidence type="ECO:0000313" key="1">
    <source>
        <dbReference type="EMBL" id="KAK4472116.1"/>
    </source>
</evidence>
<dbReference type="PANTHER" id="PTHR34221:SF4">
    <property type="entry name" value="CHROMOSOME LG9 OPEN READING FRAME, HUMAN C17ORF98"/>
    <property type="match status" value="1"/>
</dbReference>
<dbReference type="PANTHER" id="PTHR34221">
    <property type="entry name" value="HYPOTHETICAL PROTEIN LOC691189"/>
    <property type="match status" value="1"/>
</dbReference>
<organism evidence="1 2">
    <name type="scientific">Schistosoma mekongi</name>
    <name type="common">Parasitic worm</name>
    <dbReference type="NCBI Taxonomy" id="38744"/>
    <lineage>
        <taxon>Eukaryota</taxon>
        <taxon>Metazoa</taxon>
        <taxon>Spiralia</taxon>
        <taxon>Lophotrochozoa</taxon>
        <taxon>Platyhelminthes</taxon>
        <taxon>Trematoda</taxon>
        <taxon>Digenea</taxon>
        <taxon>Strigeidida</taxon>
        <taxon>Schistosomatoidea</taxon>
        <taxon>Schistosomatidae</taxon>
        <taxon>Schistosoma</taxon>
    </lineage>
</organism>
<reference evidence="1" key="1">
    <citation type="submission" date="2022-04" db="EMBL/GenBank/DDBJ databases">
        <authorList>
            <person name="Xu L."/>
            <person name="Lv Z."/>
        </authorList>
    </citation>
    <scope>NUCLEOTIDE SEQUENCE</scope>
    <source>
        <strain evidence="1">LV_2022a</strain>
    </source>
</reference>
<name>A0AAE1ZD92_SCHME</name>
<dbReference type="Proteomes" id="UP001292079">
    <property type="component" value="Unassembled WGS sequence"/>
</dbReference>
<dbReference type="AlphaFoldDB" id="A0AAE1ZD92"/>
<dbReference type="EMBL" id="JALJAT010000003">
    <property type="protein sequence ID" value="KAK4472116.1"/>
    <property type="molecule type" value="Genomic_DNA"/>
</dbReference>
<keyword evidence="2" id="KW-1185">Reference proteome</keyword>
<dbReference type="Pfam" id="PF15075">
    <property type="entry name" value="SPMAP1-like"/>
    <property type="match status" value="1"/>
</dbReference>
<reference evidence="1" key="2">
    <citation type="journal article" date="2023" name="Infect Dis Poverty">
        <title>Chromosome-scale genome of the human blood fluke Schistosoma mekongi and its implications for public health.</title>
        <authorList>
            <person name="Zhou M."/>
            <person name="Xu L."/>
            <person name="Xu D."/>
            <person name="Chen W."/>
            <person name="Khan J."/>
            <person name="Hu Y."/>
            <person name="Huang H."/>
            <person name="Wei H."/>
            <person name="Zhang Y."/>
            <person name="Chusongsang P."/>
            <person name="Tanasarnprasert K."/>
            <person name="Hu X."/>
            <person name="Limpanont Y."/>
            <person name="Lv Z."/>
        </authorList>
    </citation>
    <scope>NUCLEOTIDE SEQUENCE</scope>
    <source>
        <strain evidence="1">LV_2022a</strain>
    </source>
</reference>
<dbReference type="InterPro" id="IPR028027">
    <property type="entry name" value="SPMAP1"/>
</dbReference>
<evidence type="ECO:0000313" key="2">
    <source>
        <dbReference type="Proteomes" id="UP001292079"/>
    </source>
</evidence>
<gene>
    <name evidence="1" type="ORF">MN116_005484</name>
</gene>